<dbReference type="InterPro" id="IPR011006">
    <property type="entry name" value="CheY-like_superfamily"/>
</dbReference>
<dbReference type="GO" id="GO:0006355">
    <property type="term" value="P:regulation of DNA-templated transcription"/>
    <property type="evidence" value="ECO:0007669"/>
    <property type="project" value="InterPro"/>
</dbReference>
<dbReference type="PROSITE" id="PS50110">
    <property type="entry name" value="RESPONSE_REGULATORY"/>
    <property type="match status" value="1"/>
</dbReference>
<evidence type="ECO:0000259" key="6">
    <source>
        <dbReference type="PROSITE" id="PS50043"/>
    </source>
</evidence>
<dbReference type="Pfam" id="PF00072">
    <property type="entry name" value="Response_reg"/>
    <property type="match status" value="1"/>
</dbReference>
<name>A0A0R2BK23_SECCO</name>
<dbReference type="Gene3D" id="3.40.50.2300">
    <property type="match status" value="1"/>
</dbReference>
<dbReference type="STRING" id="33960.TY91_12980"/>
<evidence type="ECO:0000256" key="5">
    <source>
        <dbReference type="PROSITE-ProRule" id="PRU00169"/>
    </source>
</evidence>
<proteinExistence type="predicted"/>
<dbReference type="AlphaFoldDB" id="A0A0R2BK23"/>
<dbReference type="InterPro" id="IPR001789">
    <property type="entry name" value="Sig_transdc_resp-reg_receiver"/>
</dbReference>
<dbReference type="RefSeq" id="WP_054758827.1">
    <property type="nucleotide sequence ID" value="NZ_AYYR01000043.1"/>
</dbReference>
<dbReference type="Proteomes" id="UP000051845">
    <property type="component" value="Unassembled WGS sequence"/>
</dbReference>
<gene>
    <name evidence="8" type="ORF">FC82_GL002027</name>
</gene>
<evidence type="ECO:0000256" key="2">
    <source>
        <dbReference type="ARBA" id="ARBA00023015"/>
    </source>
</evidence>
<dbReference type="InterPro" id="IPR000792">
    <property type="entry name" value="Tscrpt_reg_LuxR_C"/>
</dbReference>
<keyword evidence="3" id="KW-0238">DNA-binding</keyword>
<dbReference type="PANTHER" id="PTHR43214">
    <property type="entry name" value="TWO-COMPONENT RESPONSE REGULATOR"/>
    <property type="match status" value="1"/>
</dbReference>
<dbReference type="GO" id="GO:0003677">
    <property type="term" value="F:DNA binding"/>
    <property type="evidence" value="ECO:0007669"/>
    <property type="project" value="UniProtKB-KW"/>
</dbReference>
<feature type="domain" description="Response regulatory" evidence="7">
    <location>
        <begin position="3"/>
        <end position="119"/>
    </location>
</feature>
<evidence type="ECO:0000256" key="3">
    <source>
        <dbReference type="ARBA" id="ARBA00023125"/>
    </source>
</evidence>
<keyword evidence="1 5" id="KW-0597">Phosphoprotein</keyword>
<dbReference type="InterPro" id="IPR039420">
    <property type="entry name" value="WalR-like"/>
</dbReference>
<dbReference type="InterPro" id="IPR058245">
    <property type="entry name" value="NreC/VraR/RcsB-like_REC"/>
</dbReference>
<evidence type="ECO:0000256" key="4">
    <source>
        <dbReference type="ARBA" id="ARBA00023163"/>
    </source>
</evidence>
<dbReference type="EMBL" id="AYYR01000043">
    <property type="protein sequence ID" value="KRM75875.1"/>
    <property type="molecule type" value="Genomic_DNA"/>
</dbReference>
<protein>
    <submittedName>
        <fullName evidence="8">Response regulator</fullName>
    </submittedName>
</protein>
<dbReference type="CDD" id="cd17535">
    <property type="entry name" value="REC_NarL-like"/>
    <property type="match status" value="1"/>
</dbReference>
<dbReference type="SUPFAM" id="SSF46894">
    <property type="entry name" value="C-terminal effector domain of the bipartite response regulators"/>
    <property type="match status" value="1"/>
</dbReference>
<sequence>MKNVLVIADSAITSAGVSCLINQQPEFQVVEQVSDGAAAFSYIEQQNLDMVLIDLTIRGENGLLLLERLHKQFPEVGILTLSALGAQSDPAEAVRKGALAFLLSDSPANEFHQALDAVAKGRLYLDANLLLNKREASQLDAYRPVTNCGYDNLSDREREVLPLIILGHSNKQIGERLCISVKTVEAHKSSIMRKLSLDCHCELIKYAMQHHLMTF</sequence>
<dbReference type="InterPro" id="IPR016032">
    <property type="entry name" value="Sig_transdc_resp-reg_C-effctor"/>
</dbReference>
<dbReference type="PANTHER" id="PTHR43214:SF41">
    <property type="entry name" value="NITRATE_NITRITE RESPONSE REGULATOR PROTEIN NARP"/>
    <property type="match status" value="1"/>
</dbReference>
<dbReference type="SUPFAM" id="SSF52172">
    <property type="entry name" value="CheY-like"/>
    <property type="match status" value="1"/>
</dbReference>
<evidence type="ECO:0000313" key="8">
    <source>
        <dbReference type="EMBL" id="KRM75875.1"/>
    </source>
</evidence>
<keyword evidence="4" id="KW-0804">Transcription</keyword>
<keyword evidence="2" id="KW-0805">Transcription regulation</keyword>
<evidence type="ECO:0000313" key="9">
    <source>
        <dbReference type="Proteomes" id="UP000051845"/>
    </source>
</evidence>
<dbReference type="CDD" id="cd06170">
    <property type="entry name" value="LuxR_C_like"/>
    <property type="match status" value="1"/>
</dbReference>
<dbReference type="PATRIC" id="fig|1423733.4.peg.2130"/>
<evidence type="ECO:0000259" key="7">
    <source>
        <dbReference type="PROSITE" id="PS50110"/>
    </source>
</evidence>
<dbReference type="Pfam" id="PF00196">
    <property type="entry name" value="GerE"/>
    <property type="match status" value="1"/>
</dbReference>
<dbReference type="PRINTS" id="PR00038">
    <property type="entry name" value="HTHLUXR"/>
</dbReference>
<dbReference type="PROSITE" id="PS00622">
    <property type="entry name" value="HTH_LUXR_1"/>
    <property type="match status" value="1"/>
</dbReference>
<dbReference type="SMART" id="SM00421">
    <property type="entry name" value="HTH_LUXR"/>
    <property type="match status" value="1"/>
</dbReference>
<feature type="domain" description="HTH luxR-type" evidence="6">
    <location>
        <begin position="146"/>
        <end position="211"/>
    </location>
</feature>
<organism evidence="8 9">
    <name type="scientific">Secundilactobacillus collinoides DSM 20515 = JCM 1123</name>
    <dbReference type="NCBI Taxonomy" id="1423733"/>
    <lineage>
        <taxon>Bacteria</taxon>
        <taxon>Bacillati</taxon>
        <taxon>Bacillota</taxon>
        <taxon>Bacilli</taxon>
        <taxon>Lactobacillales</taxon>
        <taxon>Lactobacillaceae</taxon>
        <taxon>Secundilactobacillus</taxon>
    </lineage>
</organism>
<accession>A0A0R2BK23</accession>
<dbReference type="GO" id="GO:0000160">
    <property type="term" value="P:phosphorelay signal transduction system"/>
    <property type="evidence" value="ECO:0007669"/>
    <property type="project" value="InterPro"/>
</dbReference>
<dbReference type="PROSITE" id="PS50043">
    <property type="entry name" value="HTH_LUXR_2"/>
    <property type="match status" value="1"/>
</dbReference>
<reference evidence="8 9" key="1">
    <citation type="journal article" date="2015" name="Genome Announc.">
        <title>Expanding the biotechnology potential of lactobacilli through comparative genomics of 213 strains and associated genera.</title>
        <authorList>
            <person name="Sun Z."/>
            <person name="Harris H.M."/>
            <person name="McCann A."/>
            <person name="Guo C."/>
            <person name="Argimon S."/>
            <person name="Zhang W."/>
            <person name="Yang X."/>
            <person name="Jeffery I.B."/>
            <person name="Cooney J.C."/>
            <person name="Kagawa T.F."/>
            <person name="Liu W."/>
            <person name="Song Y."/>
            <person name="Salvetti E."/>
            <person name="Wrobel A."/>
            <person name="Rasinkangas P."/>
            <person name="Parkhill J."/>
            <person name="Rea M.C."/>
            <person name="O'Sullivan O."/>
            <person name="Ritari J."/>
            <person name="Douillard F.P."/>
            <person name="Paul Ross R."/>
            <person name="Yang R."/>
            <person name="Briner A.E."/>
            <person name="Felis G.E."/>
            <person name="de Vos W.M."/>
            <person name="Barrangou R."/>
            <person name="Klaenhammer T.R."/>
            <person name="Caufield P.W."/>
            <person name="Cui Y."/>
            <person name="Zhang H."/>
            <person name="O'Toole P.W."/>
        </authorList>
    </citation>
    <scope>NUCLEOTIDE SEQUENCE [LARGE SCALE GENOMIC DNA]</scope>
    <source>
        <strain evidence="8 9">DSM 20515</strain>
    </source>
</reference>
<evidence type="ECO:0000256" key="1">
    <source>
        <dbReference type="ARBA" id="ARBA00022553"/>
    </source>
</evidence>
<comment type="caution">
    <text evidence="8">The sequence shown here is derived from an EMBL/GenBank/DDBJ whole genome shotgun (WGS) entry which is preliminary data.</text>
</comment>
<feature type="modified residue" description="4-aspartylphosphate" evidence="5">
    <location>
        <position position="54"/>
    </location>
</feature>
<dbReference type="SMART" id="SM00448">
    <property type="entry name" value="REC"/>
    <property type="match status" value="1"/>
</dbReference>